<keyword evidence="1" id="KW-1133">Transmembrane helix</keyword>
<feature type="domain" description="Acyltransferase 3" evidence="2">
    <location>
        <begin position="192"/>
        <end position="576"/>
    </location>
</feature>
<accession>A0A0N1ID86</accession>
<gene>
    <name evidence="3" type="ORF">RR48_02905</name>
</gene>
<evidence type="ECO:0000313" key="3">
    <source>
        <dbReference type="EMBL" id="KPJ07535.1"/>
    </source>
</evidence>
<dbReference type="GO" id="GO:0016747">
    <property type="term" value="F:acyltransferase activity, transferring groups other than amino-acyl groups"/>
    <property type="evidence" value="ECO:0007669"/>
    <property type="project" value="InterPro"/>
</dbReference>
<keyword evidence="1" id="KW-0472">Membrane</keyword>
<sequence>MPRLFDLDRYDSCLGSDHGLYCVLRVDLFADEHNELMNQIKEYSAYTAKHYNYTNIDRGVCITQTCKEFIKGRDLEKDDERYEVIEECLNTTIFKQYGLQANVTQIYNCDKHNEKAQIDATDWIFAAMIAALVFVVLSATLYDAMHTRLSESKNNMRSEGNYLLMNFSLRKNWNDLVNEESADPRRNRLKVLRGVRAITNCLMILAHVFFIYTTGFIDSPHAVEKTYESFQYHLVYNGLLIVQIFFLMSAFLQSYLMHLRSEVSPIQWSELPMIMFARWWRLSPTYAVLLAFSGTWMRHLGTGPLWKMYVGDSMAAQCRRYWPQHLFYINNYIAGDTACQVQTWHIAVDMQLFVLTMLVYMCTRGRGRSWQLALGLLLLAGLLGPPLHVWLQDLQALTMVTPEFFRRLADTRTFRLLHILCHNNLICYVVGLATGSLVYRLQKDNRWGMLSWCLVPGIACLFLTGRVFFAEGAELRGGVSGGVVWRALYAATLRLAMAAIVSMLVVTLTMRFCENFSKLFEWRGWLLPSRLSYSMYLLHMNLVHAALGLRTQLATISPFYLLVTYFGILMMSFLIALPFYLVVEGPLAGLLLSLLGNRQKTHPQHNNEKKLT</sequence>
<feature type="transmembrane region" description="Helical" evidence="1">
    <location>
        <begin position="489"/>
        <end position="512"/>
    </location>
</feature>
<evidence type="ECO:0000313" key="4">
    <source>
        <dbReference type="Proteomes" id="UP000053240"/>
    </source>
</evidence>
<reference evidence="3 4" key="1">
    <citation type="journal article" date="2015" name="Nat. Commun.">
        <title>Outbred genome sequencing and CRISPR/Cas9 gene editing in butterflies.</title>
        <authorList>
            <person name="Li X."/>
            <person name="Fan D."/>
            <person name="Zhang W."/>
            <person name="Liu G."/>
            <person name="Zhang L."/>
            <person name="Zhao L."/>
            <person name="Fang X."/>
            <person name="Chen L."/>
            <person name="Dong Y."/>
            <person name="Chen Y."/>
            <person name="Ding Y."/>
            <person name="Zhao R."/>
            <person name="Feng M."/>
            <person name="Zhu Y."/>
            <person name="Feng Y."/>
            <person name="Jiang X."/>
            <person name="Zhu D."/>
            <person name="Xiang H."/>
            <person name="Feng X."/>
            <person name="Li S."/>
            <person name="Wang J."/>
            <person name="Zhang G."/>
            <person name="Kronforst M.R."/>
            <person name="Wang W."/>
        </authorList>
    </citation>
    <scope>NUCLEOTIDE SEQUENCE [LARGE SCALE GENOMIC DNA]</scope>
    <source>
        <strain evidence="3">Ya'a_city_454_Pm</strain>
        <tissue evidence="3">Whole body</tissue>
    </source>
</reference>
<dbReference type="InParanoid" id="A0A0N1ID86"/>
<dbReference type="Proteomes" id="UP000053240">
    <property type="component" value="Unassembled WGS sequence"/>
</dbReference>
<dbReference type="EMBL" id="KQ461184">
    <property type="protein sequence ID" value="KPJ07535.1"/>
    <property type="molecule type" value="Genomic_DNA"/>
</dbReference>
<feature type="transmembrane region" description="Helical" evidence="1">
    <location>
        <begin position="450"/>
        <end position="469"/>
    </location>
</feature>
<dbReference type="InterPro" id="IPR002656">
    <property type="entry name" value="Acyl_transf_3_dom"/>
</dbReference>
<keyword evidence="1" id="KW-0812">Transmembrane</keyword>
<dbReference type="PANTHER" id="PTHR11161:SF22">
    <property type="entry name" value="ACYLTRANSFERASE 3 DOMAIN-CONTAINING PROTEIN-RELATED"/>
    <property type="match status" value="1"/>
</dbReference>
<dbReference type="Pfam" id="PF01757">
    <property type="entry name" value="Acyl_transf_3"/>
    <property type="match status" value="1"/>
</dbReference>
<feature type="transmembrane region" description="Helical" evidence="1">
    <location>
        <begin position="195"/>
        <end position="214"/>
    </location>
</feature>
<dbReference type="FunCoup" id="A0A0N1ID86">
    <property type="interactions" value="13"/>
</dbReference>
<feature type="transmembrane region" description="Helical" evidence="1">
    <location>
        <begin position="123"/>
        <end position="142"/>
    </location>
</feature>
<proteinExistence type="predicted"/>
<dbReference type="InterPro" id="IPR052728">
    <property type="entry name" value="O2_lipid_transport_reg"/>
</dbReference>
<feature type="transmembrane region" description="Helical" evidence="1">
    <location>
        <begin position="234"/>
        <end position="258"/>
    </location>
</feature>
<evidence type="ECO:0000259" key="2">
    <source>
        <dbReference type="Pfam" id="PF01757"/>
    </source>
</evidence>
<organism evidence="3 4">
    <name type="scientific">Papilio machaon</name>
    <name type="common">Old World swallowtail butterfly</name>
    <dbReference type="NCBI Taxonomy" id="76193"/>
    <lineage>
        <taxon>Eukaryota</taxon>
        <taxon>Metazoa</taxon>
        <taxon>Ecdysozoa</taxon>
        <taxon>Arthropoda</taxon>
        <taxon>Hexapoda</taxon>
        <taxon>Insecta</taxon>
        <taxon>Pterygota</taxon>
        <taxon>Neoptera</taxon>
        <taxon>Endopterygota</taxon>
        <taxon>Lepidoptera</taxon>
        <taxon>Glossata</taxon>
        <taxon>Ditrysia</taxon>
        <taxon>Papilionoidea</taxon>
        <taxon>Papilionidae</taxon>
        <taxon>Papilioninae</taxon>
        <taxon>Papilio</taxon>
    </lineage>
</organism>
<name>A0A0N1ID86_PAPMA</name>
<evidence type="ECO:0000256" key="1">
    <source>
        <dbReference type="SAM" id="Phobius"/>
    </source>
</evidence>
<dbReference type="AlphaFoldDB" id="A0A0N1ID86"/>
<feature type="transmembrane region" description="Helical" evidence="1">
    <location>
        <begin position="559"/>
        <end position="583"/>
    </location>
</feature>
<protein>
    <submittedName>
        <fullName evidence="3">Nose resistant to fluoxetine protein 6</fullName>
    </submittedName>
</protein>
<feature type="transmembrane region" description="Helical" evidence="1">
    <location>
        <begin position="416"/>
        <end position="438"/>
    </location>
</feature>
<feature type="transmembrane region" description="Helical" evidence="1">
    <location>
        <begin position="372"/>
        <end position="391"/>
    </location>
</feature>
<dbReference type="PANTHER" id="PTHR11161">
    <property type="entry name" value="O-ACYLTRANSFERASE"/>
    <property type="match status" value="1"/>
</dbReference>
<keyword evidence="4" id="KW-1185">Reference proteome</keyword>